<evidence type="ECO:0000313" key="6">
    <source>
        <dbReference type="Proteomes" id="UP000185739"/>
    </source>
</evidence>
<dbReference type="OrthoDB" id="9809296at2"/>
<dbReference type="Pfam" id="PF04073">
    <property type="entry name" value="tRNA_edit"/>
    <property type="match status" value="1"/>
</dbReference>
<dbReference type="NCBIfam" id="TIGR00011">
    <property type="entry name" value="YbaK_EbsC"/>
    <property type="match status" value="1"/>
</dbReference>
<protein>
    <recommendedName>
        <fullName evidence="4">Cys-tRNA(Pro)/Cys-tRNA(Cys) deacylase</fullName>
        <ecNumber evidence="4">4.2.-.-</ecNumber>
    </recommendedName>
</protein>
<keyword evidence="6" id="KW-1185">Reference proteome</keyword>
<dbReference type="PANTHER" id="PTHR30411:SF0">
    <property type="entry name" value="CYS-TRNA(PRO)_CYS-TRNA(CYS) DEACYLASE YBAK"/>
    <property type="match status" value="1"/>
</dbReference>
<organism evidence="5 6">
    <name type="scientific">Thauera chlorobenzoica</name>
    <dbReference type="NCBI Taxonomy" id="96773"/>
    <lineage>
        <taxon>Bacteria</taxon>
        <taxon>Pseudomonadati</taxon>
        <taxon>Pseudomonadota</taxon>
        <taxon>Betaproteobacteria</taxon>
        <taxon>Rhodocyclales</taxon>
        <taxon>Zoogloeaceae</taxon>
        <taxon>Thauera</taxon>
    </lineage>
</organism>
<dbReference type="PIRSF" id="PIRSF006181">
    <property type="entry name" value="EbsC_YbaK"/>
    <property type="match status" value="1"/>
</dbReference>
<dbReference type="InterPro" id="IPR007214">
    <property type="entry name" value="YbaK/aa-tRNA-synth-assoc-dom"/>
</dbReference>
<dbReference type="AlphaFoldDB" id="A0A1H5SDX9"/>
<dbReference type="PANTHER" id="PTHR30411">
    <property type="entry name" value="CYTOPLASMIC PROTEIN"/>
    <property type="match status" value="1"/>
</dbReference>
<dbReference type="GO" id="GO:0006412">
    <property type="term" value="P:translation"/>
    <property type="evidence" value="ECO:0007669"/>
    <property type="project" value="UniProtKB-KW"/>
</dbReference>
<dbReference type="RefSeq" id="WP_075148282.1">
    <property type="nucleotide sequence ID" value="NZ_CP018839.1"/>
</dbReference>
<dbReference type="InterPro" id="IPR004369">
    <property type="entry name" value="Prolyl-tRNA_editing_YbaK/EbsC"/>
</dbReference>
<evidence type="ECO:0000256" key="2">
    <source>
        <dbReference type="ARBA" id="ARBA00022917"/>
    </source>
</evidence>
<gene>
    <name evidence="5" type="ORF">Tchl_2008</name>
</gene>
<dbReference type="STRING" id="96773.Tchl_2008"/>
<evidence type="ECO:0000256" key="1">
    <source>
        <dbReference type="ARBA" id="ARBA00009798"/>
    </source>
</evidence>
<accession>A0A1H5SDX9</accession>
<evidence type="ECO:0000256" key="3">
    <source>
        <dbReference type="ARBA" id="ARBA00023239"/>
    </source>
</evidence>
<dbReference type="EMBL" id="CP018839">
    <property type="protein sequence ID" value="APR04854.1"/>
    <property type="molecule type" value="Genomic_DNA"/>
</dbReference>
<keyword evidence="2 4" id="KW-0648">Protein biosynthesis</keyword>
<dbReference type="CDD" id="cd00002">
    <property type="entry name" value="YbaK_deacylase"/>
    <property type="match status" value="1"/>
</dbReference>
<keyword evidence="3 4" id="KW-0456">Lyase</keyword>
<proteinExistence type="inferred from homology"/>
<dbReference type="EC" id="4.2.-.-" evidence="4"/>
<sequence>MSKRETHPPETPATRFLRQRGIAFSSHLYDYEEHGGTAVSSRELNVSEHAVIKTLVMEDEKAQPLIVLMHGDCKVSTKELARQIPCKHVEPCKPETANRHTGYLVGGTSPFGTRKQMPLYMERTILDLPLIYINGGRRGFLVGIHPHDLLRALQPKLIQAAN</sequence>
<dbReference type="InterPro" id="IPR036754">
    <property type="entry name" value="YbaK/aa-tRNA-synt-asso_dom_sf"/>
</dbReference>
<dbReference type="GO" id="GO:0002161">
    <property type="term" value="F:aminoacyl-tRNA deacylase activity"/>
    <property type="evidence" value="ECO:0007669"/>
    <property type="project" value="InterPro"/>
</dbReference>
<evidence type="ECO:0000256" key="4">
    <source>
        <dbReference type="PIRNR" id="PIRNR006181"/>
    </source>
</evidence>
<comment type="similarity">
    <text evidence="1 4">Belongs to the prolyl-tRNA editing family. YbaK/EbsC subfamily.</text>
</comment>
<name>A0A1H5SDX9_9RHOO</name>
<evidence type="ECO:0000313" key="5">
    <source>
        <dbReference type="EMBL" id="APR04854.1"/>
    </source>
</evidence>
<dbReference type="Gene3D" id="3.90.960.10">
    <property type="entry name" value="YbaK/aminoacyl-tRNA synthetase-associated domain"/>
    <property type="match status" value="1"/>
</dbReference>
<dbReference type="GO" id="GO:0016829">
    <property type="term" value="F:lyase activity"/>
    <property type="evidence" value="ECO:0007669"/>
    <property type="project" value="UniProtKB-KW"/>
</dbReference>
<reference evidence="5 6" key="1">
    <citation type="submission" date="2016-12" db="EMBL/GenBank/DDBJ databases">
        <title>Complete genome sequence of Thauera chlorobenzoica, a Betaproteobacterium degrading haloaromatics anaerobically to CO2 and halides.</title>
        <authorList>
            <person name="Goris T."/>
            <person name="Mergelsberg M."/>
            <person name="Boll M."/>
        </authorList>
    </citation>
    <scope>NUCLEOTIDE SEQUENCE [LARGE SCALE GENOMIC DNA]</scope>
    <source>
        <strain evidence="5 6">3CB1</strain>
    </source>
</reference>
<dbReference type="SUPFAM" id="SSF55826">
    <property type="entry name" value="YbaK/ProRS associated domain"/>
    <property type="match status" value="1"/>
</dbReference>
<dbReference type="Proteomes" id="UP000185739">
    <property type="component" value="Chromosome"/>
</dbReference>
<dbReference type="KEGG" id="tcl:Tchl_2008"/>